<dbReference type="GeneID" id="6757140"/>
<keyword evidence="4" id="KW-0689">Ribosomal protein</keyword>
<evidence type="ECO:0000256" key="13">
    <source>
        <dbReference type="ARBA" id="ARBA00060144"/>
    </source>
</evidence>
<protein>
    <recommendedName>
        <fullName evidence="11">Large ribosomal subunit protein mL64</fullName>
    </recommendedName>
    <alternativeName>
        <fullName evidence="10">39S ribosomal protein L59, mitochondrial</fullName>
    </alternativeName>
    <alternativeName>
        <fullName evidence="12">Growth arrest and DNA damage-inducible proteins-interacting protein 1</fullName>
    </alternativeName>
</protein>
<evidence type="ECO:0000313" key="16">
    <source>
        <dbReference type="Proteomes" id="UP000009022"/>
    </source>
</evidence>
<dbReference type="GO" id="GO:1990904">
    <property type="term" value="C:ribonucleoprotein complex"/>
    <property type="evidence" value="ECO:0007669"/>
    <property type="project" value="UniProtKB-KW"/>
</dbReference>
<feature type="domain" description="Large ribosomal subunit protein mL59" evidence="14">
    <location>
        <begin position="33"/>
        <end position="116"/>
    </location>
</feature>
<dbReference type="PANTHER" id="PTHR31761">
    <property type="entry name" value="GROWTH ARREST AND DNA DAMAGE-INDUCIBLE PROTEINS-INTERACTING PROTEIN 1 GADD45GIP1"/>
    <property type="match status" value="1"/>
</dbReference>
<keyword evidence="7" id="KW-0539">Nucleus</keyword>
<dbReference type="CTD" id="6757140"/>
<evidence type="ECO:0000256" key="1">
    <source>
        <dbReference type="ARBA" id="ARBA00004123"/>
    </source>
</evidence>
<organism evidence="15 16">
    <name type="scientific">Trichoplax adhaerens</name>
    <name type="common">Trichoplax reptans</name>
    <dbReference type="NCBI Taxonomy" id="10228"/>
    <lineage>
        <taxon>Eukaryota</taxon>
        <taxon>Metazoa</taxon>
        <taxon>Placozoa</taxon>
        <taxon>Uniplacotomia</taxon>
        <taxon>Trichoplacea</taxon>
        <taxon>Trichoplacidae</taxon>
        <taxon>Trichoplax</taxon>
    </lineage>
</organism>
<evidence type="ECO:0000256" key="2">
    <source>
        <dbReference type="ARBA" id="ARBA00004173"/>
    </source>
</evidence>
<dbReference type="GO" id="GO:0005739">
    <property type="term" value="C:mitochondrion"/>
    <property type="evidence" value="ECO:0000318"/>
    <property type="project" value="GO_Central"/>
</dbReference>
<keyword evidence="8" id="KW-0687">Ribonucleoprotein</keyword>
<dbReference type="Proteomes" id="UP000009022">
    <property type="component" value="Unassembled WGS sequence"/>
</dbReference>
<name>B3S6K9_TRIAD</name>
<evidence type="ECO:0000256" key="3">
    <source>
        <dbReference type="ARBA" id="ARBA00005421"/>
    </source>
</evidence>
<dbReference type="HOGENOM" id="CLU_1588591_0_0_1"/>
<evidence type="ECO:0000256" key="4">
    <source>
        <dbReference type="ARBA" id="ARBA00022980"/>
    </source>
</evidence>
<evidence type="ECO:0000256" key="7">
    <source>
        <dbReference type="ARBA" id="ARBA00023242"/>
    </source>
</evidence>
<dbReference type="InterPro" id="IPR040922">
    <property type="entry name" value="Ribosomal_mL59_dom"/>
</dbReference>
<evidence type="ECO:0000256" key="11">
    <source>
        <dbReference type="ARBA" id="ARBA00035184"/>
    </source>
</evidence>
<comment type="similarity">
    <text evidence="3">Belongs to the mitochondrion-specific ribosomal protein mL64 family.</text>
</comment>
<evidence type="ECO:0000256" key="8">
    <source>
        <dbReference type="ARBA" id="ARBA00023274"/>
    </source>
</evidence>
<keyword evidence="9" id="KW-0131">Cell cycle</keyword>
<dbReference type="EMBL" id="DS985252">
    <property type="protein sequence ID" value="EDV21637.1"/>
    <property type="molecule type" value="Genomic_DNA"/>
</dbReference>
<evidence type="ECO:0000256" key="6">
    <source>
        <dbReference type="ARBA" id="ARBA00023128"/>
    </source>
</evidence>
<dbReference type="InParanoid" id="B3S6K9"/>
<comment type="subcellular location">
    <subcellularLocation>
        <location evidence="2">Mitochondrion</location>
    </subcellularLocation>
    <subcellularLocation>
        <location evidence="1">Nucleus</location>
    </subcellularLocation>
</comment>
<keyword evidence="16" id="KW-1185">Reference proteome</keyword>
<accession>B3S6K9</accession>
<evidence type="ECO:0000313" key="15">
    <source>
        <dbReference type="EMBL" id="EDV21637.1"/>
    </source>
</evidence>
<dbReference type="KEGG" id="tad:TRIADDRAFT_59842"/>
<dbReference type="OrthoDB" id="6247992at2759"/>
<reference evidence="15 16" key="1">
    <citation type="journal article" date="2008" name="Nature">
        <title>The Trichoplax genome and the nature of placozoans.</title>
        <authorList>
            <person name="Srivastava M."/>
            <person name="Begovic E."/>
            <person name="Chapman J."/>
            <person name="Putnam N.H."/>
            <person name="Hellsten U."/>
            <person name="Kawashima T."/>
            <person name="Kuo A."/>
            <person name="Mitros T."/>
            <person name="Salamov A."/>
            <person name="Carpenter M.L."/>
            <person name="Signorovitch A.Y."/>
            <person name="Moreno M.A."/>
            <person name="Kamm K."/>
            <person name="Grimwood J."/>
            <person name="Schmutz J."/>
            <person name="Shapiro H."/>
            <person name="Grigoriev I.V."/>
            <person name="Buss L.W."/>
            <person name="Schierwater B."/>
            <person name="Dellaporta S.L."/>
            <person name="Rokhsar D.S."/>
        </authorList>
    </citation>
    <scope>NUCLEOTIDE SEQUENCE [LARGE SCALE GENOMIC DNA]</scope>
    <source>
        <strain evidence="15 16">Grell-BS-1999</strain>
    </source>
</reference>
<dbReference type="eggNOG" id="ENOG502SGH1">
    <property type="taxonomic scope" value="Eukaryota"/>
</dbReference>
<dbReference type="PhylomeDB" id="B3S6K9"/>
<dbReference type="InterPro" id="IPR018472">
    <property type="entry name" value="Ribosomal_mL64"/>
</dbReference>
<dbReference type="Pfam" id="PF18126">
    <property type="entry name" value="Mitoc_mL59"/>
    <property type="match status" value="1"/>
</dbReference>
<evidence type="ECO:0000256" key="12">
    <source>
        <dbReference type="ARBA" id="ARBA00035485"/>
    </source>
</evidence>
<evidence type="ECO:0000256" key="10">
    <source>
        <dbReference type="ARBA" id="ARBA00030700"/>
    </source>
</evidence>
<comment type="function">
    <text evidence="13">Acts as a negative regulator of G1 to S cell cycle phase progression by inhibiting cyclin-dependent kinases. Inhibitory effects are additive with GADD45 proteins but also occur in the absence of GADD45 proteins. Acts as a repressor of the orphan nuclear receptor NR4A1 by inhibiting AB domain-mediated transcriptional activity. May be involved in the hormone-mediated regulation of NR4A1 transcriptional activity. May play a role in mitochondrial protein synthesis.</text>
</comment>
<dbReference type="GO" id="GO:0005840">
    <property type="term" value="C:ribosome"/>
    <property type="evidence" value="ECO:0007669"/>
    <property type="project" value="UniProtKB-KW"/>
</dbReference>
<gene>
    <name evidence="15" type="ORF">TRIADDRAFT_59842</name>
</gene>
<evidence type="ECO:0000259" key="14">
    <source>
        <dbReference type="Pfam" id="PF18126"/>
    </source>
</evidence>
<dbReference type="InterPro" id="IPR043035">
    <property type="entry name" value="Ribosomal_mL64_sf"/>
</dbReference>
<keyword evidence="5" id="KW-0175">Coiled coil</keyword>
<dbReference type="AlphaFoldDB" id="B3S6K9"/>
<dbReference type="Gene3D" id="6.10.280.120">
    <property type="entry name" value="Growth arrest and DNA-damage-inducible proteins-interacting protein 1"/>
    <property type="match status" value="1"/>
</dbReference>
<dbReference type="GO" id="GO:0005634">
    <property type="term" value="C:nucleus"/>
    <property type="evidence" value="ECO:0007669"/>
    <property type="project" value="UniProtKB-SubCell"/>
</dbReference>
<dbReference type="RefSeq" id="XP_002115785.1">
    <property type="nucleotide sequence ID" value="XM_002115749.1"/>
</dbReference>
<dbReference type="PANTHER" id="PTHR31761:SF1">
    <property type="entry name" value="LARGE RIBOSOMAL SUBUNIT PROTEIN ML64"/>
    <property type="match status" value="1"/>
</dbReference>
<keyword evidence="6" id="KW-0496">Mitochondrion</keyword>
<sequence>MYGIFASFRRGSQLENITLHARDLSSKISPSIARILKDAKRTNNGRKHPKISTLQLARTKRKFIQQGKEWPQEPLPPLNLKPYRKGHKWEEAKAARKVTIAENMAKMPQMIAEYREQVRERREKYRNRKDAAKKDPNQPEYVQYLLAKGVRLADIAVKLGTQNKKAKI</sequence>
<evidence type="ECO:0000256" key="5">
    <source>
        <dbReference type="ARBA" id="ARBA00023054"/>
    </source>
</evidence>
<proteinExistence type="inferred from homology"/>
<evidence type="ECO:0000256" key="9">
    <source>
        <dbReference type="ARBA" id="ARBA00023306"/>
    </source>
</evidence>